<dbReference type="PANTHER" id="PTHR33112">
    <property type="entry name" value="DOMAIN PROTEIN, PUTATIVE-RELATED"/>
    <property type="match status" value="1"/>
</dbReference>
<dbReference type="InterPro" id="IPR010730">
    <property type="entry name" value="HET"/>
</dbReference>
<name>A0A2I1CXT8_ASPC2</name>
<evidence type="ECO:0000259" key="1">
    <source>
        <dbReference type="Pfam" id="PF06985"/>
    </source>
</evidence>
<comment type="caution">
    <text evidence="2">The sequence shown here is derived from an EMBL/GenBank/DDBJ whole genome shotgun (WGS) entry which is preliminary data.</text>
</comment>
<keyword evidence="3" id="KW-1185">Reference proteome</keyword>
<feature type="domain" description="Heterokaryon incompatibility" evidence="1">
    <location>
        <begin position="289"/>
        <end position="440"/>
    </location>
</feature>
<dbReference type="OrthoDB" id="5362512at2759"/>
<dbReference type="GeneID" id="36548885"/>
<dbReference type="AlphaFoldDB" id="A0A2I1CXT8"/>
<evidence type="ECO:0000313" key="3">
    <source>
        <dbReference type="Proteomes" id="UP000234254"/>
    </source>
</evidence>
<sequence length="748" mass="82827">MPPFSNRVMGTKSHAVLRHPALAQYPPAERIRRLLAQPLSASLMDPSEILVFPEEQMLCPVCYNLDPRRAPSDDGKFEQAWARAEYRIPDDASVAIVEIDTPTKLLESARNGCFHCPIVASVLGAIHPGWEAEKTFLDIFLASGLPVVVRLQFGTRSTKMLASQATGDLGFHLPLGQDVGWSVTVDPECKSTVDIEIYRPVVPEGLKLVSDIALAPLVHNIGFAEDIPDDGGMQHRLAFIKNQVSLCVRQHQCARNSPVPLLPDRVLWVAANNATRIQLVEPENVRALYLTLSYCWGSSLDATACCTTAQTLASRKAGIAFDELPPLFQDVVMLARHLAIEYVWIDRLCILQGHDGDFHAQSAQMAEIFGNATLTIAAASASSVNDRMVQSRMTRHFQASAAGSIGTLRLHFRRRSHPLRQEPDGGDYGAISRRAWIWQERLLSARTVFFTPGGELKFECRHHSVWEGFAPGCTGHSWSARLDRATQAEWTALVEEYMRRDITRPSDRLPAIQAVMKRVAERTGWRPFWGVWEDALPSGLGWRADYHAEGSICEMTPAHYAPSWSWASVVGPISYALATPPATHAVSVMDGGSMRWDLTCQVLDRDSERIQISGRAVFVELHAVVEESCLDGREQEQKRPCKYKLKGRADNQQDLSITADVPLKPWYTTIDGKEVSTVVRVPYGEMPPDQSWSAPCAAISLGRRMARHLVLFVGLSMRTPGALERIGLADGILGATFSGCPTWTIDLV</sequence>
<gene>
    <name evidence="2" type="ORF">P168DRAFT_328506</name>
</gene>
<accession>A0A2I1CXT8</accession>
<reference evidence="2" key="1">
    <citation type="submission" date="2016-12" db="EMBL/GenBank/DDBJ databases">
        <title>The genomes of Aspergillus section Nigri reveals drivers in fungal speciation.</title>
        <authorList>
            <consortium name="DOE Joint Genome Institute"/>
            <person name="Vesth T.C."/>
            <person name="Nybo J."/>
            <person name="Theobald S."/>
            <person name="Brandl J."/>
            <person name="Frisvad J.C."/>
            <person name="Nielsen K.F."/>
            <person name="Lyhne E.K."/>
            <person name="Kogle M.E."/>
            <person name="Kuo A."/>
            <person name="Riley R."/>
            <person name="Clum A."/>
            <person name="Nolan M."/>
            <person name="Lipzen A."/>
            <person name="Salamov A."/>
            <person name="Henrissat B."/>
            <person name="Wiebenga A."/>
            <person name="De vries R.P."/>
            <person name="Grigoriev I.V."/>
            <person name="Mortensen U.H."/>
            <person name="Andersen M.R."/>
            <person name="Baker S.E."/>
        </authorList>
    </citation>
    <scope>NUCLEOTIDE SEQUENCE</scope>
    <source>
        <strain evidence="2">IBT 28561</strain>
    </source>
</reference>
<dbReference type="PANTHER" id="PTHR33112:SF9">
    <property type="entry name" value="HETEROKARYON INCOMPATIBILITY DOMAIN-CONTAINING PROTEIN"/>
    <property type="match status" value="1"/>
</dbReference>
<dbReference type="EMBL" id="MSFM01000009">
    <property type="protein sequence ID" value="PKY02449.1"/>
    <property type="molecule type" value="Genomic_DNA"/>
</dbReference>
<proteinExistence type="predicted"/>
<dbReference type="Proteomes" id="UP000234254">
    <property type="component" value="Unassembled WGS sequence"/>
</dbReference>
<evidence type="ECO:0000313" key="2">
    <source>
        <dbReference type="EMBL" id="PKY02449.1"/>
    </source>
</evidence>
<organism evidence="2 3">
    <name type="scientific">Aspergillus campestris (strain IBT 28561)</name>
    <dbReference type="NCBI Taxonomy" id="1392248"/>
    <lineage>
        <taxon>Eukaryota</taxon>
        <taxon>Fungi</taxon>
        <taxon>Dikarya</taxon>
        <taxon>Ascomycota</taxon>
        <taxon>Pezizomycotina</taxon>
        <taxon>Eurotiomycetes</taxon>
        <taxon>Eurotiomycetidae</taxon>
        <taxon>Eurotiales</taxon>
        <taxon>Aspergillaceae</taxon>
        <taxon>Aspergillus</taxon>
        <taxon>Aspergillus subgen. Circumdati</taxon>
    </lineage>
</organism>
<dbReference type="Pfam" id="PF06985">
    <property type="entry name" value="HET"/>
    <property type="match status" value="1"/>
</dbReference>
<dbReference type="VEuPathDB" id="FungiDB:P168DRAFT_328506"/>
<dbReference type="RefSeq" id="XP_024691043.1">
    <property type="nucleotide sequence ID" value="XM_024841361.1"/>
</dbReference>
<protein>
    <submittedName>
        <fullName evidence="2">HET-domain-containing protein</fullName>
    </submittedName>
</protein>